<dbReference type="Gene3D" id="3.40.50.300">
    <property type="entry name" value="P-loop containing nucleotide triphosphate hydrolases"/>
    <property type="match status" value="1"/>
</dbReference>
<comment type="caution">
    <text evidence="3">The sequence shown here is derived from an EMBL/GenBank/DDBJ whole genome shotgun (WGS) entry which is preliminary data.</text>
</comment>
<name>A0A0A2LH84_9FLAO</name>
<proteinExistence type="predicted"/>
<dbReference type="EMBL" id="JRLV01000016">
    <property type="protein sequence ID" value="KGO79552.1"/>
    <property type="molecule type" value="Genomic_DNA"/>
</dbReference>
<keyword evidence="4" id="KW-1185">Reference proteome</keyword>
<dbReference type="Proteomes" id="UP000030129">
    <property type="component" value="Unassembled WGS sequence"/>
</dbReference>
<dbReference type="AlphaFoldDB" id="A0A0A2LH84"/>
<protein>
    <recommendedName>
        <fullName evidence="2">KAP NTPase domain-containing protein</fullName>
    </recommendedName>
</protein>
<dbReference type="RefSeq" id="WP_035135082.1">
    <property type="nucleotide sequence ID" value="NZ_JRLV01000016.1"/>
</dbReference>
<feature type="transmembrane region" description="Helical" evidence="1">
    <location>
        <begin position="26"/>
        <end position="43"/>
    </location>
</feature>
<feature type="transmembrane region" description="Helical" evidence="1">
    <location>
        <begin position="131"/>
        <end position="149"/>
    </location>
</feature>
<evidence type="ECO:0000313" key="4">
    <source>
        <dbReference type="Proteomes" id="UP000030129"/>
    </source>
</evidence>
<dbReference type="InterPro" id="IPR027417">
    <property type="entry name" value="P-loop_NTPase"/>
</dbReference>
<dbReference type="eggNOG" id="COG4928">
    <property type="taxonomic scope" value="Bacteria"/>
</dbReference>
<dbReference type="Pfam" id="PF07693">
    <property type="entry name" value="KAP_NTPase"/>
    <property type="match status" value="1"/>
</dbReference>
<keyword evidence="1" id="KW-1133">Transmembrane helix</keyword>
<accession>A0A0A2LH84</accession>
<feature type="transmembrane region" description="Helical" evidence="1">
    <location>
        <begin position="92"/>
        <end position="110"/>
    </location>
</feature>
<keyword evidence="1" id="KW-0472">Membrane</keyword>
<gene>
    <name evidence="3" type="ORF">Q763_13460</name>
</gene>
<sequence length="923" mass="109122">MQNNAVKKTSVLIRIGTPIYGLIKKNLSIIFTWFIIIIVARLLKSKISNALANLTILTDKEINSNGFSFWFNTGCILIVLHYAWLIFKNYRLSNKSNFFIFFIVAIYNFLRNDNSDSLRFSTYCRSIYYTDALYLLLIMTVILIIRNIYGKNWIVYDRFMHWINNLKTKPEERKKSYLVEDLPHDKTLEHDYEKLIDEIITAVDNLHPKSSFIIGINSIWGVGKTSFLQRLEYKLKENKITSVTPITIWFNVWQHQDEKLIVNNFFNQLKKELSQFSGNSKNSIDNYLKEMLALIDNKLISSLKSLTDNIFSDADTIKDFYNEVNNIIESIDRKIIVFVDDIDRLNKNEILETLRILRNIAGFKNMIFICGLDREYVVQQSQIDNYFLDKIFNLEINLNTPKPKNYTIHLCQLINDCEGLSDDEKKLLTNSINQLFYEKKQDIVESELFHDSTNTETSTISANSIEQIPLSPALFFESRRDVKKFFNELYINIKILKKLADIDLDSYVLLKLLLFKYKWMHKNFSSKRLPLLFGESIVLKFGYINLDKLETPMLSNHDKIIIFSILKQLFPSNETNEKTRAINQTRYFPIYLNNNIYDEAFSFTELITAIEDNNLSQLIKDKISHSDDEYHLRQDIKKYILNTKNINSAQEFIQVLDLIKENLLGFVDEVEILNIIYLGETAYTSSYLNLLESKIFTNLTDNFALFMRTLNFHYSQTPNDESFKTGDFEIRSNREKINEFKILTKSKLNEILIKILALEIDQYNGDITKLLKTSMFFYEYNFNLFGFSLYYNNYKKILINHFTTHFSTIFLHKNARDTITYLDHVFIANIFDKNEQREKIIHQVNRLIETRNQWSSSDLNLKEYINCGLDNFIEWIKSIKKNIKEENLQQYSTFLDWMLTYQNKKYSFTPNESEVRQYKSNNP</sequence>
<feature type="transmembrane region" description="Helical" evidence="1">
    <location>
        <begin position="64"/>
        <end position="86"/>
    </location>
</feature>
<organism evidence="3 4">
    <name type="scientific">Flavobacterium beibuense F44-8</name>
    <dbReference type="NCBI Taxonomy" id="1406840"/>
    <lineage>
        <taxon>Bacteria</taxon>
        <taxon>Pseudomonadati</taxon>
        <taxon>Bacteroidota</taxon>
        <taxon>Flavobacteriia</taxon>
        <taxon>Flavobacteriales</taxon>
        <taxon>Flavobacteriaceae</taxon>
        <taxon>Flavobacterium</taxon>
    </lineage>
</organism>
<evidence type="ECO:0000259" key="2">
    <source>
        <dbReference type="Pfam" id="PF07693"/>
    </source>
</evidence>
<evidence type="ECO:0000256" key="1">
    <source>
        <dbReference type="SAM" id="Phobius"/>
    </source>
</evidence>
<dbReference type="SUPFAM" id="SSF52540">
    <property type="entry name" value="P-loop containing nucleoside triphosphate hydrolases"/>
    <property type="match status" value="1"/>
</dbReference>
<feature type="domain" description="KAP NTPase" evidence="2">
    <location>
        <begin position="192"/>
        <end position="446"/>
    </location>
</feature>
<keyword evidence="1" id="KW-0812">Transmembrane</keyword>
<evidence type="ECO:0000313" key="3">
    <source>
        <dbReference type="EMBL" id="KGO79552.1"/>
    </source>
</evidence>
<reference evidence="3 4" key="1">
    <citation type="submission" date="2013-09" db="EMBL/GenBank/DDBJ databases">
        <authorList>
            <person name="Zeng Z."/>
            <person name="Chen C."/>
        </authorList>
    </citation>
    <scope>NUCLEOTIDE SEQUENCE [LARGE SCALE GENOMIC DNA]</scope>
    <source>
        <strain evidence="3 4">F44-8</strain>
    </source>
</reference>
<dbReference type="InterPro" id="IPR011646">
    <property type="entry name" value="KAP_P-loop"/>
</dbReference>